<keyword evidence="3" id="KW-1185">Reference proteome</keyword>
<dbReference type="Proteomes" id="UP001302676">
    <property type="component" value="Unassembled WGS sequence"/>
</dbReference>
<reference evidence="2" key="1">
    <citation type="journal article" date="2023" name="Mol. Phylogenet. Evol.">
        <title>Genome-scale phylogeny and comparative genomics of the fungal order Sordariales.</title>
        <authorList>
            <person name="Hensen N."/>
            <person name="Bonometti L."/>
            <person name="Westerberg I."/>
            <person name="Brannstrom I.O."/>
            <person name="Guillou S."/>
            <person name="Cros-Aarteil S."/>
            <person name="Calhoun S."/>
            <person name="Haridas S."/>
            <person name="Kuo A."/>
            <person name="Mondo S."/>
            <person name="Pangilinan J."/>
            <person name="Riley R."/>
            <person name="LaButti K."/>
            <person name="Andreopoulos B."/>
            <person name="Lipzen A."/>
            <person name="Chen C."/>
            <person name="Yan M."/>
            <person name="Daum C."/>
            <person name="Ng V."/>
            <person name="Clum A."/>
            <person name="Steindorff A."/>
            <person name="Ohm R.A."/>
            <person name="Martin F."/>
            <person name="Silar P."/>
            <person name="Natvig D.O."/>
            <person name="Lalanne C."/>
            <person name="Gautier V."/>
            <person name="Ament-Velasquez S.L."/>
            <person name="Kruys A."/>
            <person name="Hutchinson M.I."/>
            <person name="Powell A.J."/>
            <person name="Barry K."/>
            <person name="Miller A.N."/>
            <person name="Grigoriev I.V."/>
            <person name="Debuchy R."/>
            <person name="Gladieux P."/>
            <person name="Hiltunen Thoren M."/>
            <person name="Johannesson H."/>
        </authorList>
    </citation>
    <scope>NUCLEOTIDE SEQUENCE</scope>
    <source>
        <strain evidence="2">CBS 141.50</strain>
    </source>
</reference>
<dbReference type="RefSeq" id="XP_062637966.1">
    <property type="nucleotide sequence ID" value="XM_062776934.1"/>
</dbReference>
<organism evidence="2 3">
    <name type="scientific">Dichotomopilus funicola</name>
    <dbReference type="NCBI Taxonomy" id="1934379"/>
    <lineage>
        <taxon>Eukaryota</taxon>
        <taxon>Fungi</taxon>
        <taxon>Dikarya</taxon>
        <taxon>Ascomycota</taxon>
        <taxon>Pezizomycotina</taxon>
        <taxon>Sordariomycetes</taxon>
        <taxon>Sordariomycetidae</taxon>
        <taxon>Sordariales</taxon>
        <taxon>Chaetomiaceae</taxon>
        <taxon>Dichotomopilus</taxon>
    </lineage>
</organism>
<dbReference type="PANTHER" id="PTHR38790">
    <property type="entry name" value="2EXR DOMAIN-CONTAINING PROTEIN-RELATED"/>
    <property type="match status" value="1"/>
</dbReference>
<proteinExistence type="predicted"/>
<protein>
    <recommendedName>
        <fullName evidence="1">DUF7730 domain-containing protein</fullName>
    </recommendedName>
</protein>
<dbReference type="GeneID" id="87813547"/>
<feature type="domain" description="DUF7730" evidence="1">
    <location>
        <begin position="109"/>
        <end position="191"/>
    </location>
</feature>
<comment type="caution">
    <text evidence="2">The sequence shown here is derived from an EMBL/GenBank/DDBJ whole genome shotgun (WGS) entry which is preliminary data.</text>
</comment>
<sequence>MATSMTTSPSLPHSADSQLSSLFFTHLPAEIRNLIYLEYWKLCSVRQHIFKYRLLDNDRESYTEAWAHVPCRADLEAPDTRFEELGQSVNGSPERELWGKRLRSEWCLHWMCEEDAKAVGERMKEASESQQDGAPVVVQHSHGPGNAGILTALLVCKRMYLECLPSLYNNTTFILTDTRTAVNFLSRYVPNHSDDASSPAPKSSVPHPIRSLELSIRVPNIITEIYYPSNPNTPGGDDGPPAVFAAGPVAAAPDGNGTLRGSRSTLNARNNPWRHLCDTVVALLPLLRHLHIWLDSSDLRPWHKRVSETRFFGPFLDLPRPHSLERFVLSLPGLPVRRGPDTHALTGQYLENEVLERLPFVVKRGPRPDNMRVHMRNIVHFGAVGFPPQPTAATVVVASGYSGGGGGGGSTTAS</sequence>
<evidence type="ECO:0000313" key="3">
    <source>
        <dbReference type="Proteomes" id="UP001302676"/>
    </source>
</evidence>
<name>A0AAN6V4G5_9PEZI</name>
<dbReference type="AlphaFoldDB" id="A0AAN6V4G5"/>
<accession>A0AAN6V4G5</accession>
<evidence type="ECO:0000259" key="1">
    <source>
        <dbReference type="Pfam" id="PF24864"/>
    </source>
</evidence>
<gene>
    <name evidence="2" type="ORF">C8A04DRAFT_11351</name>
</gene>
<dbReference type="InterPro" id="IPR056632">
    <property type="entry name" value="DUF7730"/>
</dbReference>
<dbReference type="Pfam" id="PF24864">
    <property type="entry name" value="DUF7730"/>
    <property type="match status" value="1"/>
</dbReference>
<dbReference type="EMBL" id="MU853576">
    <property type="protein sequence ID" value="KAK4144595.1"/>
    <property type="molecule type" value="Genomic_DNA"/>
</dbReference>
<evidence type="ECO:0000313" key="2">
    <source>
        <dbReference type="EMBL" id="KAK4144595.1"/>
    </source>
</evidence>
<reference evidence="2" key="2">
    <citation type="submission" date="2023-05" db="EMBL/GenBank/DDBJ databases">
        <authorList>
            <consortium name="Lawrence Berkeley National Laboratory"/>
            <person name="Steindorff A."/>
            <person name="Hensen N."/>
            <person name="Bonometti L."/>
            <person name="Westerberg I."/>
            <person name="Brannstrom I.O."/>
            <person name="Guillou S."/>
            <person name="Cros-Aarteil S."/>
            <person name="Calhoun S."/>
            <person name="Haridas S."/>
            <person name="Kuo A."/>
            <person name="Mondo S."/>
            <person name="Pangilinan J."/>
            <person name="Riley R."/>
            <person name="Labutti K."/>
            <person name="Andreopoulos B."/>
            <person name="Lipzen A."/>
            <person name="Chen C."/>
            <person name="Yanf M."/>
            <person name="Daum C."/>
            <person name="Ng V."/>
            <person name="Clum A."/>
            <person name="Ohm R."/>
            <person name="Martin F."/>
            <person name="Silar P."/>
            <person name="Natvig D."/>
            <person name="Lalanne C."/>
            <person name="Gautier V."/>
            <person name="Ament-Velasquez S.L."/>
            <person name="Kruys A."/>
            <person name="Hutchinson M.I."/>
            <person name="Powell A.J."/>
            <person name="Barry K."/>
            <person name="Miller A.N."/>
            <person name="Grigoriev I.V."/>
            <person name="Debuchy R."/>
            <person name="Gladieux P."/>
            <person name="Thoren M.H."/>
            <person name="Johannesson H."/>
        </authorList>
    </citation>
    <scope>NUCLEOTIDE SEQUENCE</scope>
    <source>
        <strain evidence="2">CBS 141.50</strain>
    </source>
</reference>